<dbReference type="SUPFAM" id="SSF53720">
    <property type="entry name" value="ALDH-like"/>
    <property type="match status" value="1"/>
</dbReference>
<keyword evidence="1" id="KW-0472">Membrane</keyword>
<dbReference type="PANTHER" id="PTHR11063">
    <property type="entry name" value="GLUTAMATE SEMIALDEHYDE DEHYDROGENASE"/>
    <property type="match status" value="1"/>
</dbReference>
<keyword evidence="1" id="KW-1133">Transmembrane helix</keyword>
<dbReference type="InterPro" id="IPR016163">
    <property type="entry name" value="Ald_DH_C"/>
</dbReference>
<protein>
    <submittedName>
        <fullName evidence="2">Gamma-glutamyl phosphate reductase</fullName>
        <ecNumber evidence="2">1.2.1.41</ecNumber>
    </submittedName>
</protein>
<dbReference type="Gene3D" id="3.40.309.10">
    <property type="entry name" value="Aldehyde Dehydrogenase, Chain A, domain 2"/>
    <property type="match status" value="1"/>
</dbReference>
<dbReference type="Proteomes" id="UP000516349">
    <property type="component" value="Chromosome"/>
</dbReference>
<evidence type="ECO:0000313" key="3">
    <source>
        <dbReference type="Proteomes" id="UP000516349"/>
    </source>
</evidence>
<dbReference type="GO" id="GO:0004350">
    <property type="term" value="F:glutamate-5-semialdehyde dehydrogenase activity"/>
    <property type="evidence" value="ECO:0007669"/>
    <property type="project" value="UniProtKB-EC"/>
</dbReference>
<evidence type="ECO:0000256" key="1">
    <source>
        <dbReference type="SAM" id="Phobius"/>
    </source>
</evidence>
<keyword evidence="1" id="KW-0812">Transmembrane</keyword>
<dbReference type="PANTHER" id="PTHR11063:SF8">
    <property type="entry name" value="DELTA-1-PYRROLINE-5-CARBOXYLATE SYNTHASE"/>
    <property type="match status" value="1"/>
</dbReference>
<dbReference type="InterPro" id="IPR016161">
    <property type="entry name" value="Ald_DH/histidinol_DH"/>
</dbReference>
<dbReference type="EC" id="1.2.1.41" evidence="2"/>
<feature type="transmembrane region" description="Helical" evidence="1">
    <location>
        <begin position="63"/>
        <end position="81"/>
    </location>
</feature>
<dbReference type="AlphaFoldDB" id="A0A7H1NQX8"/>
<dbReference type="EMBL" id="CP060244">
    <property type="protein sequence ID" value="QNT78188.1"/>
    <property type="molecule type" value="Genomic_DNA"/>
</dbReference>
<dbReference type="KEGG" id="ebla:JGUZn3_09570"/>
<keyword evidence="3" id="KW-1185">Reference proteome</keyword>
<gene>
    <name evidence="2" type="primary">proA_2</name>
    <name evidence="2" type="ORF">JGUZn3_09570</name>
</gene>
<reference evidence="2 3" key="1">
    <citation type="submission" date="2020-08" db="EMBL/GenBank/DDBJ databases">
        <title>Complete genome sequence of Entomobacter blattae G55GP.</title>
        <authorList>
            <person name="Poehlein A."/>
            <person name="Guzman J."/>
            <person name="Daniel R."/>
            <person name="Vilcinskas A."/>
        </authorList>
    </citation>
    <scope>NUCLEOTIDE SEQUENCE [LARGE SCALE GENOMIC DNA]</scope>
    <source>
        <strain evidence="2 3">G55GP</strain>
    </source>
</reference>
<sequence>MLTHAEGLCHIYIHTDAELEMARKILLNAKMRRGGICGATETLLIDEVVAPSFLPVLVEDVQLPPNFIFPLFFIFSLFYFFPVRPRQRKCSYATRPQYGFCEYPPKAAIPSSLGPKTTSLFQV</sequence>
<name>A0A7H1NQX8_9PROT</name>
<proteinExistence type="predicted"/>
<evidence type="ECO:0000313" key="2">
    <source>
        <dbReference type="EMBL" id="QNT78188.1"/>
    </source>
</evidence>
<accession>A0A7H1NQX8</accession>
<organism evidence="2 3">
    <name type="scientific">Entomobacter blattae</name>
    <dbReference type="NCBI Taxonomy" id="2762277"/>
    <lineage>
        <taxon>Bacteria</taxon>
        <taxon>Pseudomonadati</taxon>
        <taxon>Pseudomonadota</taxon>
        <taxon>Alphaproteobacteria</taxon>
        <taxon>Acetobacterales</taxon>
        <taxon>Acetobacteraceae</taxon>
        <taxon>Entomobacter</taxon>
    </lineage>
</organism>
<keyword evidence="2" id="KW-0560">Oxidoreductase</keyword>